<dbReference type="Proteomes" id="UP000716291">
    <property type="component" value="Unassembled WGS sequence"/>
</dbReference>
<keyword evidence="1" id="KW-0732">Signal</keyword>
<comment type="caution">
    <text evidence="2">The sequence shown here is derived from an EMBL/GenBank/DDBJ whole genome shotgun (WGS) entry which is preliminary data.</text>
</comment>
<evidence type="ECO:0000256" key="1">
    <source>
        <dbReference type="SAM" id="SignalP"/>
    </source>
</evidence>
<evidence type="ECO:0000313" key="3">
    <source>
        <dbReference type="Proteomes" id="UP000716291"/>
    </source>
</evidence>
<dbReference type="OrthoDB" id="2212978at2759"/>
<protein>
    <submittedName>
        <fullName evidence="2">Uncharacterized protein</fullName>
    </submittedName>
</protein>
<feature type="signal peptide" evidence="1">
    <location>
        <begin position="1"/>
        <end position="18"/>
    </location>
</feature>
<organism evidence="2 3">
    <name type="scientific">Rhizopus oryzae</name>
    <name type="common">Mucormycosis agent</name>
    <name type="synonym">Rhizopus arrhizus var. delemar</name>
    <dbReference type="NCBI Taxonomy" id="64495"/>
    <lineage>
        <taxon>Eukaryota</taxon>
        <taxon>Fungi</taxon>
        <taxon>Fungi incertae sedis</taxon>
        <taxon>Mucoromycota</taxon>
        <taxon>Mucoromycotina</taxon>
        <taxon>Mucoromycetes</taxon>
        <taxon>Mucorales</taxon>
        <taxon>Mucorineae</taxon>
        <taxon>Rhizopodaceae</taxon>
        <taxon>Rhizopus</taxon>
    </lineage>
</organism>
<dbReference type="AlphaFoldDB" id="A0A9P6X9X7"/>
<feature type="chain" id="PRO_5040410889" evidence="1">
    <location>
        <begin position="19"/>
        <end position="109"/>
    </location>
</feature>
<sequence length="109" mass="12179">MKLFNLICFFVLLKVAMAIKVCSVELEIDNNQYLNAVGRGYTITQCKSRLADLSRTLNSLKVKKVLAKSQVNCEGYHCVLKTSTSYKCDVVKAVRESGFDIPSTFSLCD</sequence>
<evidence type="ECO:0000313" key="2">
    <source>
        <dbReference type="EMBL" id="KAG1308786.1"/>
    </source>
</evidence>
<gene>
    <name evidence="2" type="ORF">G6F64_005798</name>
</gene>
<dbReference type="EMBL" id="JAANQT010000732">
    <property type="protein sequence ID" value="KAG1308786.1"/>
    <property type="molecule type" value="Genomic_DNA"/>
</dbReference>
<name>A0A9P6X9X7_RHIOR</name>
<keyword evidence="3" id="KW-1185">Reference proteome</keyword>
<reference evidence="2" key="1">
    <citation type="journal article" date="2020" name="Microb. Genom.">
        <title>Genetic diversity of clinical and environmental Mucorales isolates obtained from an investigation of mucormycosis cases among solid organ transplant recipients.</title>
        <authorList>
            <person name="Nguyen M.H."/>
            <person name="Kaul D."/>
            <person name="Muto C."/>
            <person name="Cheng S.J."/>
            <person name="Richter R.A."/>
            <person name="Bruno V.M."/>
            <person name="Liu G."/>
            <person name="Beyhan S."/>
            <person name="Sundermann A.J."/>
            <person name="Mounaud S."/>
            <person name="Pasculle A.W."/>
            <person name="Nierman W.C."/>
            <person name="Driscoll E."/>
            <person name="Cumbie R."/>
            <person name="Clancy C.J."/>
            <person name="Dupont C.L."/>
        </authorList>
    </citation>
    <scope>NUCLEOTIDE SEQUENCE</scope>
    <source>
        <strain evidence="2">GL11</strain>
    </source>
</reference>
<accession>A0A9P6X9X7</accession>
<proteinExistence type="predicted"/>